<gene>
    <name evidence="2" type="ORF">EKD16_09235</name>
</gene>
<accession>A0A4P6Q321</accession>
<dbReference type="KEGG" id="strr:EKD16_09235"/>
<dbReference type="AlphaFoldDB" id="A0A4P6Q321"/>
<dbReference type="RefSeq" id="WP_207391479.1">
    <property type="nucleotide sequence ID" value="NZ_CP036455.1"/>
</dbReference>
<name>A0A4P6Q321_9ACTN</name>
<protein>
    <recommendedName>
        <fullName evidence="4">Dihydrodiol dehydrogenase</fullName>
    </recommendedName>
</protein>
<sequence length="92" mass="10163">MSEAVPRPEAENPDDGEVLHYPRDGGNDGPIVVANEFVDVVVRKVQTRNGVRLEIFSPKHNTCVRFDAVALDCLSYQEPEFITSLLARSPAP</sequence>
<feature type="compositionally biased region" description="Basic and acidic residues" evidence="1">
    <location>
        <begin position="1"/>
        <end position="10"/>
    </location>
</feature>
<dbReference type="EMBL" id="CP036455">
    <property type="protein sequence ID" value="QBI53641.1"/>
    <property type="molecule type" value="Genomic_DNA"/>
</dbReference>
<keyword evidence="3" id="KW-1185">Reference proteome</keyword>
<organism evidence="2 3">
    <name type="scientific">Streptomonospora litoralis</name>
    <dbReference type="NCBI Taxonomy" id="2498135"/>
    <lineage>
        <taxon>Bacteria</taxon>
        <taxon>Bacillati</taxon>
        <taxon>Actinomycetota</taxon>
        <taxon>Actinomycetes</taxon>
        <taxon>Streptosporangiales</taxon>
        <taxon>Nocardiopsidaceae</taxon>
        <taxon>Streptomonospora</taxon>
    </lineage>
</organism>
<proteinExistence type="predicted"/>
<evidence type="ECO:0000256" key="1">
    <source>
        <dbReference type="SAM" id="MobiDB-lite"/>
    </source>
</evidence>
<dbReference type="Proteomes" id="UP000292235">
    <property type="component" value="Chromosome"/>
</dbReference>
<feature type="region of interest" description="Disordered" evidence="1">
    <location>
        <begin position="1"/>
        <end position="25"/>
    </location>
</feature>
<reference evidence="2 3" key="1">
    <citation type="submission" date="2019-02" db="EMBL/GenBank/DDBJ databases">
        <authorList>
            <person name="Khodamoradi S."/>
            <person name="Hahnke R.L."/>
            <person name="Kaempfer P."/>
            <person name="Schumann P."/>
            <person name="Rohde M."/>
            <person name="Steinert M."/>
            <person name="Luzhetskyy A."/>
            <person name="Wink J."/>
            <person name="Ruckert C."/>
        </authorList>
    </citation>
    <scope>NUCLEOTIDE SEQUENCE [LARGE SCALE GENOMIC DNA]</scope>
    <source>
        <strain evidence="2 3">M2</strain>
    </source>
</reference>
<evidence type="ECO:0008006" key="4">
    <source>
        <dbReference type="Google" id="ProtNLM"/>
    </source>
</evidence>
<evidence type="ECO:0000313" key="2">
    <source>
        <dbReference type="EMBL" id="QBI53641.1"/>
    </source>
</evidence>
<evidence type="ECO:0000313" key="3">
    <source>
        <dbReference type="Proteomes" id="UP000292235"/>
    </source>
</evidence>